<keyword evidence="3" id="KW-1185">Reference proteome</keyword>
<dbReference type="OrthoDB" id="594666at2"/>
<dbReference type="RefSeq" id="WP_084121147.1">
    <property type="nucleotide sequence ID" value="NZ_LT838813.1"/>
</dbReference>
<accession>A0A1W2H6W1</accession>
<evidence type="ECO:0000313" key="3">
    <source>
        <dbReference type="Proteomes" id="UP000192333"/>
    </source>
</evidence>
<dbReference type="Proteomes" id="UP000192333">
    <property type="component" value="Chromosome I"/>
</dbReference>
<gene>
    <name evidence="2" type="ORF">SAMN00777080_2982</name>
</gene>
<sequence length="273" mass="32013">MNTQQLIGIIRKGSQLQKDDITHLIKWHETFPYFQIPKVLLAKFEFEKTNGESKELLHWSAVTSPDRSWLKMMIQSDTPFRFLQSKLDDNLESLLSSRTSNLKSIALDDFEKSLIPEPTKDTNPQERAEILKKLGEDLHKKKVRFAETPKKKPDVPKKPKRRKSKDDLLETIKLKEKKEILDEKKKKQIDIIKAFSKKEIKLATLREIEDFQKQDDLSEKSTHLHPTLLSESYAKLLVKQGKKQKAKEIYQKLMVKFPDKNTYFADLIKNLNL</sequence>
<dbReference type="AlphaFoldDB" id="A0A1W2H6W1"/>
<dbReference type="STRING" id="758820.SAMN00777080_2982"/>
<name>A0A1W2H6W1_9BACT</name>
<reference evidence="3" key="1">
    <citation type="submission" date="2017-04" db="EMBL/GenBank/DDBJ databases">
        <authorList>
            <person name="Varghese N."/>
            <person name="Submissions S."/>
        </authorList>
    </citation>
    <scope>NUCLEOTIDE SEQUENCE [LARGE SCALE GENOMIC DNA]</scope>
    <source>
        <strain evidence="3">DSM 16537</strain>
    </source>
</reference>
<dbReference type="EMBL" id="LT838813">
    <property type="protein sequence ID" value="SMD44362.1"/>
    <property type="molecule type" value="Genomic_DNA"/>
</dbReference>
<evidence type="ECO:0000313" key="2">
    <source>
        <dbReference type="EMBL" id="SMD44362.1"/>
    </source>
</evidence>
<feature type="region of interest" description="Disordered" evidence="1">
    <location>
        <begin position="147"/>
        <end position="166"/>
    </location>
</feature>
<organism evidence="2 3">
    <name type="scientific">Aquiflexum balticum DSM 16537</name>
    <dbReference type="NCBI Taxonomy" id="758820"/>
    <lineage>
        <taxon>Bacteria</taxon>
        <taxon>Pseudomonadati</taxon>
        <taxon>Bacteroidota</taxon>
        <taxon>Cytophagia</taxon>
        <taxon>Cytophagales</taxon>
        <taxon>Cyclobacteriaceae</taxon>
        <taxon>Aquiflexum</taxon>
    </lineage>
</organism>
<evidence type="ECO:0008006" key="4">
    <source>
        <dbReference type="Google" id="ProtNLM"/>
    </source>
</evidence>
<feature type="compositionally biased region" description="Basic and acidic residues" evidence="1">
    <location>
        <begin position="147"/>
        <end position="157"/>
    </location>
</feature>
<protein>
    <recommendedName>
        <fullName evidence="4">Tetratricopeptide repeat-containing protein</fullName>
    </recommendedName>
</protein>
<proteinExistence type="predicted"/>
<evidence type="ECO:0000256" key="1">
    <source>
        <dbReference type="SAM" id="MobiDB-lite"/>
    </source>
</evidence>